<evidence type="ECO:0000256" key="1">
    <source>
        <dbReference type="SAM" id="MobiDB-lite"/>
    </source>
</evidence>
<keyword evidence="2" id="KW-0812">Transmembrane</keyword>
<organism evidence="4 5">
    <name type="scientific">Puccinia graminis f. sp. tritici</name>
    <dbReference type="NCBI Taxonomy" id="56615"/>
    <lineage>
        <taxon>Eukaryota</taxon>
        <taxon>Fungi</taxon>
        <taxon>Dikarya</taxon>
        <taxon>Basidiomycota</taxon>
        <taxon>Pucciniomycotina</taxon>
        <taxon>Pucciniomycetes</taxon>
        <taxon>Pucciniales</taxon>
        <taxon>Pucciniaceae</taxon>
        <taxon>Puccinia</taxon>
    </lineage>
</organism>
<feature type="region of interest" description="Disordered" evidence="1">
    <location>
        <begin position="1"/>
        <end position="34"/>
    </location>
</feature>
<dbReference type="EMBL" id="VDEP01000508">
    <property type="protein sequence ID" value="KAA1066926.1"/>
    <property type="molecule type" value="Genomic_DNA"/>
</dbReference>
<evidence type="ECO:0000313" key="5">
    <source>
        <dbReference type="Proteomes" id="UP000324748"/>
    </source>
</evidence>
<dbReference type="EMBL" id="VSWC01000118">
    <property type="protein sequence ID" value="KAA1083952.1"/>
    <property type="molecule type" value="Genomic_DNA"/>
</dbReference>
<proteinExistence type="predicted"/>
<keyword evidence="2" id="KW-1133">Transmembrane helix</keyword>
<dbReference type="Proteomes" id="UP000325313">
    <property type="component" value="Unassembled WGS sequence"/>
</dbReference>
<gene>
    <name evidence="4" type="ORF">PGT21_012511</name>
    <name evidence="3" type="ORF">PGTUg99_014573</name>
</gene>
<dbReference type="AlphaFoldDB" id="A0A5B0N5D7"/>
<feature type="transmembrane region" description="Helical" evidence="2">
    <location>
        <begin position="49"/>
        <end position="69"/>
    </location>
</feature>
<name>A0A5B0N5D7_PUCGR</name>
<comment type="caution">
    <text evidence="4">The sequence shown here is derived from an EMBL/GenBank/DDBJ whole genome shotgun (WGS) entry which is preliminary data.</text>
</comment>
<protein>
    <submittedName>
        <fullName evidence="4">Uncharacterized protein</fullName>
    </submittedName>
</protein>
<evidence type="ECO:0000256" key="2">
    <source>
        <dbReference type="SAM" id="Phobius"/>
    </source>
</evidence>
<feature type="region of interest" description="Disordered" evidence="1">
    <location>
        <begin position="72"/>
        <end position="94"/>
    </location>
</feature>
<keyword evidence="5" id="KW-1185">Reference proteome</keyword>
<reference evidence="5 6" key="1">
    <citation type="submission" date="2019-05" db="EMBL/GenBank/DDBJ databases">
        <title>Emergence of the Ug99 lineage of the wheat stem rust pathogen through somatic hybridization.</title>
        <authorList>
            <person name="Li F."/>
            <person name="Upadhyaya N.M."/>
            <person name="Sperschneider J."/>
            <person name="Matny O."/>
            <person name="Nguyen-Phuc H."/>
            <person name="Mago R."/>
            <person name="Raley C."/>
            <person name="Miller M.E."/>
            <person name="Silverstein K.A.T."/>
            <person name="Henningsen E."/>
            <person name="Hirsch C.D."/>
            <person name="Visser B."/>
            <person name="Pretorius Z.A."/>
            <person name="Steffenson B.J."/>
            <person name="Schwessinger B."/>
            <person name="Dodds P.N."/>
            <person name="Figueroa M."/>
        </authorList>
    </citation>
    <scope>NUCLEOTIDE SEQUENCE [LARGE SCALE GENOMIC DNA]</scope>
    <source>
        <strain evidence="4">21-0</strain>
        <strain evidence="3 6">Ug99</strain>
    </source>
</reference>
<evidence type="ECO:0000313" key="6">
    <source>
        <dbReference type="Proteomes" id="UP000325313"/>
    </source>
</evidence>
<sequence>MGPSCSLSLSTSAHTATSVPPSSSSSTFSARSSPSSKTKLAHFLKWNSLLTFGFCLLYAAVLTTSSSLIQNNIKPLPTTTRNEEPNSQLSTHST</sequence>
<keyword evidence="2" id="KW-0472">Membrane</keyword>
<evidence type="ECO:0000313" key="4">
    <source>
        <dbReference type="EMBL" id="KAA1083952.1"/>
    </source>
</evidence>
<dbReference type="Proteomes" id="UP000324748">
    <property type="component" value="Unassembled WGS sequence"/>
</dbReference>
<evidence type="ECO:0000313" key="3">
    <source>
        <dbReference type="EMBL" id="KAA1066926.1"/>
    </source>
</evidence>
<accession>A0A5B0N5D7</accession>
<dbReference type="OrthoDB" id="10502843at2759"/>